<reference evidence="9" key="1">
    <citation type="submission" date="2014-08" db="EMBL/GenBank/DDBJ databases">
        <authorList>
            <person name="Senf B."/>
            <person name="Petzold A."/>
            <person name="Downie B.R."/>
            <person name="Koch P."/>
            <person name="Platzer M."/>
        </authorList>
    </citation>
    <scope>NUCLEOTIDE SEQUENCE [LARGE SCALE GENOMIC DNA]</scope>
    <source>
        <strain evidence="9">GRZ</strain>
    </source>
</reference>
<feature type="chain" id="PRO_5034446061" description="CTCK domain-containing protein" evidence="6">
    <location>
        <begin position="19"/>
        <end position="258"/>
    </location>
</feature>
<protein>
    <recommendedName>
        <fullName evidence="8">CTCK domain-containing protein</fullName>
    </recommendedName>
</protein>
<evidence type="ECO:0000313" key="9">
    <source>
        <dbReference type="Ensembl" id="ENSNFUP00015025334.1"/>
    </source>
</evidence>
<dbReference type="InterPro" id="IPR016860">
    <property type="entry name" value="Cerberus"/>
</dbReference>
<evidence type="ECO:0000256" key="5">
    <source>
        <dbReference type="ARBA" id="ARBA00023157"/>
    </source>
</evidence>
<dbReference type="GO" id="GO:0061371">
    <property type="term" value="P:determination of heart left/right asymmetry"/>
    <property type="evidence" value="ECO:0007669"/>
    <property type="project" value="TreeGrafter"/>
</dbReference>
<dbReference type="GeneTree" id="ENSGT00530000063926"/>
<dbReference type="SMART" id="SM00041">
    <property type="entry name" value="CT"/>
    <property type="match status" value="1"/>
</dbReference>
<keyword evidence="4 6" id="KW-0732">Signal</keyword>
<evidence type="ECO:0000259" key="8">
    <source>
        <dbReference type="SMART" id="SM00041"/>
    </source>
</evidence>
<organism evidence="9 10">
    <name type="scientific">Nothobranchius furzeri</name>
    <name type="common">Turquoise killifish</name>
    <dbReference type="NCBI Taxonomy" id="105023"/>
    <lineage>
        <taxon>Eukaryota</taxon>
        <taxon>Metazoa</taxon>
        <taxon>Chordata</taxon>
        <taxon>Craniata</taxon>
        <taxon>Vertebrata</taxon>
        <taxon>Euteleostomi</taxon>
        <taxon>Actinopterygii</taxon>
        <taxon>Neopterygii</taxon>
        <taxon>Teleostei</taxon>
        <taxon>Neoteleostei</taxon>
        <taxon>Acanthomorphata</taxon>
        <taxon>Ovalentaria</taxon>
        <taxon>Atherinomorphae</taxon>
        <taxon>Cyprinodontiformes</taxon>
        <taxon>Nothobranchiidae</taxon>
        <taxon>Nothobranchius</taxon>
    </lineage>
</organism>
<name>A0A8C6M0F8_NOTFU</name>
<feature type="signal peptide" evidence="6">
    <location>
        <begin position="1"/>
        <end position="18"/>
    </location>
</feature>
<dbReference type="PIRSF" id="PIRSF027807">
    <property type="entry name" value="Cerberus"/>
    <property type="match status" value="1"/>
</dbReference>
<dbReference type="AlphaFoldDB" id="A0A8C6M0F8"/>
<gene>
    <name evidence="9" type="primary">dand5</name>
</gene>
<evidence type="ECO:0000256" key="4">
    <source>
        <dbReference type="ARBA" id="ARBA00022729"/>
    </source>
</evidence>
<evidence type="ECO:0000256" key="2">
    <source>
        <dbReference type="ARBA" id="ARBA00007872"/>
    </source>
</evidence>
<feature type="compositionally biased region" description="Pro residues" evidence="7">
    <location>
        <begin position="92"/>
        <end position="103"/>
    </location>
</feature>
<dbReference type="Ensembl" id="ENSNFUT00015026471.1">
    <property type="protein sequence ID" value="ENSNFUP00015025334.1"/>
    <property type="gene ID" value="ENSNFUG00015012243.1"/>
</dbReference>
<evidence type="ECO:0000256" key="3">
    <source>
        <dbReference type="ARBA" id="ARBA00022525"/>
    </source>
</evidence>
<keyword evidence="3 6" id="KW-0964">Secreted</keyword>
<dbReference type="Proteomes" id="UP000694548">
    <property type="component" value="Chromosome sgr08"/>
</dbReference>
<dbReference type="InterPro" id="IPR029034">
    <property type="entry name" value="Cystine-knot_cytokine"/>
</dbReference>
<evidence type="ECO:0000256" key="1">
    <source>
        <dbReference type="ARBA" id="ARBA00004613"/>
    </source>
</evidence>
<dbReference type="PANTHER" id="PTHR15273:SF8">
    <property type="entry name" value="CERBERUS"/>
    <property type="match status" value="1"/>
</dbReference>
<comment type="subcellular location">
    <subcellularLocation>
        <location evidence="1 6">Secreted</location>
    </subcellularLocation>
</comment>
<reference evidence="9" key="2">
    <citation type="submission" date="2025-08" db="UniProtKB">
        <authorList>
            <consortium name="Ensembl"/>
        </authorList>
    </citation>
    <scope>IDENTIFICATION</scope>
</reference>
<feature type="domain" description="CTCK" evidence="8">
    <location>
        <begin position="151"/>
        <end position="241"/>
    </location>
</feature>
<feature type="region of interest" description="Disordered" evidence="7">
    <location>
        <begin position="84"/>
        <end position="110"/>
    </location>
</feature>
<evidence type="ECO:0000313" key="10">
    <source>
        <dbReference type="Proteomes" id="UP000694548"/>
    </source>
</evidence>
<dbReference type="GO" id="GO:0032926">
    <property type="term" value="P:negative regulation of activin receptor signaling pathway"/>
    <property type="evidence" value="ECO:0007669"/>
    <property type="project" value="UniProtKB-ARBA"/>
</dbReference>
<dbReference type="GO" id="GO:0005576">
    <property type="term" value="C:extracellular region"/>
    <property type="evidence" value="ECO:0007669"/>
    <property type="project" value="UniProtKB-SubCell"/>
</dbReference>
<proteinExistence type="inferred from homology"/>
<comment type="similarity">
    <text evidence="2 6">Belongs to the DAN family.</text>
</comment>
<dbReference type="PANTHER" id="PTHR15273">
    <property type="entry name" value="DAN DOMAIN FAMILY MEMBER 5"/>
    <property type="match status" value="1"/>
</dbReference>
<sequence length="258" mass="28227">MAFFGSLIFLLSCISVTATLSFRSLVKKSGDVLESSGAGPDGPLQGVVKVLQLDPHALAQSGFLRRGLANRRALTRVSRLPFPSFLSQGRPGQPPAPRGPASPPLSLRPRGRVETELKKMQGRQMWQGVLNKGDKTSLPVNLKDAKQTCTAVPFTQRVTADGCQTVTVRNRLCFGQCSSLFVPSEAEFAELIPVVGAFRRRGPCSRCAPSKSQTVTVPLLCGAHVRQKRVMVVEECKCETGREERNMFLRLLPRSTYM</sequence>
<evidence type="ECO:0000256" key="7">
    <source>
        <dbReference type="SAM" id="MobiDB-lite"/>
    </source>
</evidence>
<dbReference type="InterPro" id="IPR006207">
    <property type="entry name" value="Cys_knot_C"/>
</dbReference>
<keyword evidence="5" id="KW-1015">Disulfide bond</keyword>
<reference evidence="9" key="3">
    <citation type="submission" date="2025-09" db="UniProtKB">
        <authorList>
            <consortium name="Ensembl"/>
        </authorList>
    </citation>
    <scope>IDENTIFICATION</scope>
</reference>
<evidence type="ECO:0000256" key="6">
    <source>
        <dbReference type="PIRNR" id="PIRNR027807"/>
    </source>
</evidence>
<keyword evidence="10" id="KW-1185">Reference proteome</keyword>
<dbReference type="InterPro" id="IPR004133">
    <property type="entry name" value="DAN_dom"/>
</dbReference>
<accession>A0A8C6M0F8</accession>
<dbReference type="Gene3D" id="2.10.90.10">
    <property type="entry name" value="Cystine-knot cytokines"/>
    <property type="match status" value="1"/>
</dbReference>
<dbReference type="Pfam" id="PF03045">
    <property type="entry name" value="DAN"/>
    <property type="match status" value="1"/>
</dbReference>